<feature type="transmembrane region" description="Helical" evidence="1">
    <location>
        <begin position="42"/>
        <end position="64"/>
    </location>
</feature>
<gene>
    <name evidence="3" type="ORF">H8S01_03245</name>
</gene>
<dbReference type="InterPro" id="IPR027304">
    <property type="entry name" value="Trigger_fact/SurA_dom_sf"/>
</dbReference>
<protein>
    <submittedName>
        <fullName evidence="3">Peptidyl-prolyl cis-trans isomerase</fullName>
    </submittedName>
</protein>
<evidence type="ECO:0000313" key="3">
    <source>
        <dbReference type="EMBL" id="MBC5679978.1"/>
    </source>
</evidence>
<keyword evidence="3" id="KW-0413">Isomerase</keyword>
<dbReference type="InterPro" id="IPR046357">
    <property type="entry name" value="PPIase_dom_sf"/>
</dbReference>
<dbReference type="Gene3D" id="3.10.50.40">
    <property type="match status" value="1"/>
</dbReference>
<comment type="caution">
    <text evidence="3">The sequence shown here is derived from an EMBL/GenBank/DDBJ whole genome shotgun (WGS) entry which is preliminary data.</text>
</comment>
<dbReference type="Gene3D" id="1.10.4030.10">
    <property type="entry name" value="Porin chaperone SurA, peptide-binding domain"/>
    <property type="match status" value="1"/>
</dbReference>
<dbReference type="Pfam" id="PF13145">
    <property type="entry name" value="Rotamase_2"/>
    <property type="match status" value="1"/>
</dbReference>
<keyword evidence="4" id="KW-1185">Reference proteome</keyword>
<proteinExistence type="predicted"/>
<dbReference type="RefSeq" id="WP_021865408.1">
    <property type="nucleotide sequence ID" value="NZ_JACOPD010000002.1"/>
</dbReference>
<evidence type="ECO:0000259" key="2">
    <source>
        <dbReference type="Pfam" id="PF13145"/>
    </source>
</evidence>
<dbReference type="GO" id="GO:0016853">
    <property type="term" value="F:isomerase activity"/>
    <property type="evidence" value="ECO:0007669"/>
    <property type="project" value="UniProtKB-KW"/>
</dbReference>
<reference evidence="3 4" key="1">
    <citation type="submission" date="2020-08" db="EMBL/GenBank/DDBJ databases">
        <title>Genome public.</title>
        <authorList>
            <person name="Liu C."/>
            <person name="Sun Q."/>
        </authorList>
    </citation>
    <scope>NUCLEOTIDE SEQUENCE [LARGE SCALE GENOMIC DNA]</scope>
    <source>
        <strain evidence="3 4">NSJ-43</strain>
    </source>
</reference>
<name>A0ABR7FXQ5_9FIRM</name>
<dbReference type="EMBL" id="JACOPD010000002">
    <property type="protein sequence ID" value="MBC5679978.1"/>
    <property type="molecule type" value="Genomic_DNA"/>
</dbReference>
<sequence length="400" mass="44745">MAKVKGNKAVLNNTEEKIVTKYDKKVQKKQEQERRDAKAKKITSIAATVILVIIVAVAGTAAWMNYDKIHNEYIDVDGDKISKIEFDFYYSMTKQNILNQELFSGMTYGSYFASYMGYDTSKSDSSQTYGGNSDYTWYDYFANAALSTIKEDKALLKDADKNGFTYNADDDYNNFIDNLKSSADSAGSSVKDYYKTVFGENATEKNIKGYLCSYLKAASYQGEIQTKLKPDDAEIASYYEEHKDDYDTVNYRIFDIKAETENDDNSLADAKAKADEMAAKATDESLFADLCIEYAGDNADTYKSDSNASLKTLVKKSSVDGDAADWLFDSTRKTGDVTVVSDSSASKCSVVMFVSRSYDSSNDSTISNAIITEKYNELIASYADNMSVKNIKNRIKMYED</sequence>
<dbReference type="Proteomes" id="UP000628463">
    <property type="component" value="Unassembled WGS sequence"/>
</dbReference>
<evidence type="ECO:0000256" key="1">
    <source>
        <dbReference type="SAM" id="Phobius"/>
    </source>
</evidence>
<keyword evidence="1" id="KW-0812">Transmembrane</keyword>
<dbReference type="SUPFAM" id="SSF109998">
    <property type="entry name" value="Triger factor/SurA peptide-binding domain-like"/>
    <property type="match status" value="1"/>
</dbReference>
<evidence type="ECO:0000313" key="4">
    <source>
        <dbReference type="Proteomes" id="UP000628463"/>
    </source>
</evidence>
<dbReference type="InterPro" id="IPR000297">
    <property type="entry name" value="PPIase_PpiC"/>
</dbReference>
<keyword evidence="1" id="KW-1133">Transmembrane helix</keyword>
<accession>A0ABR7FXQ5</accession>
<feature type="domain" description="PpiC" evidence="2">
    <location>
        <begin position="230"/>
        <end position="338"/>
    </location>
</feature>
<organism evidence="3 4">
    <name type="scientific">Lachnospira hominis</name>
    <name type="common">ex Liu et al. 2021</name>
    <dbReference type="NCBI Taxonomy" id="2763051"/>
    <lineage>
        <taxon>Bacteria</taxon>
        <taxon>Bacillati</taxon>
        <taxon>Bacillota</taxon>
        <taxon>Clostridia</taxon>
        <taxon>Lachnospirales</taxon>
        <taxon>Lachnospiraceae</taxon>
        <taxon>Lachnospira</taxon>
    </lineage>
</organism>
<keyword evidence="1" id="KW-0472">Membrane</keyword>